<feature type="compositionally biased region" description="Basic and acidic residues" evidence="1">
    <location>
        <begin position="649"/>
        <end position="664"/>
    </location>
</feature>
<protein>
    <submittedName>
        <fullName evidence="2">Uncharacterized protein</fullName>
    </submittedName>
</protein>
<organism evidence="2 3">
    <name type="scientific">Suillus placidus</name>
    <dbReference type="NCBI Taxonomy" id="48579"/>
    <lineage>
        <taxon>Eukaryota</taxon>
        <taxon>Fungi</taxon>
        <taxon>Dikarya</taxon>
        <taxon>Basidiomycota</taxon>
        <taxon>Agaricomycotina</taxon>
        <taxon>Agaricomycetes</taxon>
        <taxon>Agaricomycetidae</taxon>
        <taxon>Boletales</taxon>
        <taxon>Suillineae</taxon>
        <taxon>Suillaceae</taxon>
        <taxon>Suillus</taxon>
    </lineage>
</organism>
<dbReference type="AlphaFoldDB" id="A0A9P6ZL13"/>
<reference evidence="2" key="1">
    <citation type="journal article" date="2020" name="New Phytol.">
        <title>Comparative genomics reveals dynamic genome evolution in host specialist ectomycorrhizal fungi.</title>
        <authorList>
            <person name="Lofgren L.A."/>
            <person name="Nguyen N.H."/>
            <person name="Vilgalys R."/>
            <person name="Ruytinx J."/>
            <person name="Liao H.L."/>
            <person name="Branco S."/>
            <person name="Kuo A."/>
            <person name="LaButti K."/>
            <person name="Lipzen A."/>
            <person name="Andreopoulos W."/>
            <person name="Pangilinan J."/>
            <person name="Riley R."/>
            <person name="Hundley H."/>
            <person name="Na H."/>
            <person name="Barry K."/>
            <person name="Grigoriev I.V."/>
            <person name="Stajich J.E."/>
            <person name="Kennedy P.G."/>
        </authorList>
    </citation>
    <scope>NUCLEOTIDE SEQUENCE</scope>
    <source>
        <strain evidence="2">DOB743</strain>
    </source>
</reference>
<dbReference type="OrthoDB" id="2678440at2759"/>
<keyword evidence="3" id="KW-1185">Reference proteome</keyword>
<dbReference type="Proteomes" id="UP000714275">
    <property type="component" value="Unassembled WGS sequence"/>
</dbReference>
<feature type="compositionally biased region" description="Basic and acidic residues" evidence="1">
    <location>
        <begin position="624"/>
        <end position="633"/>
    </location>
</feature>
<proteinExistence type="predicted"/>
<dbReference type="EMBL" id="JABBWD010000063">
    <property type="protein sequence ID" value="KAG1770814.1"/>
    <property type="molecule type" value="Genomic_DNA"/>
</dbReference>
<evidence type="ECO:0000313" key="2">
    <source>
        <dbReference type="EMBL" id="KAG1770814.1"/>
    </source>
</evidence>
<comment type="caution">
    <text evidence="2">The sequence shown here is derived from an EMBL/GenBank/DDBJ whole genome shotgun (WGS) entry which is preliminary data.</text>
</comment>
<feature type="compositionally biased region" description="Low complexity" evidence="1">
    <location>
        <begin position="534"/>
        <end position="556"/>
    </location>
</feature>
<accession>A0A9P6ZL13</accession>
<feature type="region of interest" description="Disordered" evidence="1">
    <location>
        <begin position="468"/>
        <end position="504"/>
    </location>
</feature>
<evidence type="ECO:0000313" key="3">
    <source>
        <dbReference type="Proteomes" id="UP000714275"/>
    </source>
</evidence>
<sequence length="784" mass="87561">MSSSPNFQLQNFDEWWHQSTPTASGLADIPHYNIGQFKSDTRTFELHKGPEVLALIPAHYRNGLRFLNHIIICLQQLLQHSEPLFPVHQQNLLLLKYEAIGRELILLSKIREAFIQEVNSQNLVQGIGVKIDDPQTYNWHHWAKEQQIPGLWGTLPEGPAELQAAMLQSTIAGIALEPQVESHGPCSDTWCTGMIYKMMEELDHNQSPQEIEVVNDFQIETCGAPIDVSDNILVKRGRGRPKGVTNSIIMVPQLQTRSPMKLRGNNRSSHSSGTVLEVSDLDNKDAEIDGGISKEKSYNITGRDRCASFGSNHSVFAEAKEVIILFDYSVRLSQRRNQSYTLCYQLMLSECHIHQQPSICGSMMSKHASARGQTPGYRVTDEVPVHVINSSSGCLAQDQSFIDSTRTLLDLENHSPYFSMALENESNALSHDIDIDSISESDVIKQQAAVMAEPSMLFEPSTPIFLSQDFPEYIGTPPSSATSDHPDKLDQPHISSPSSPSSSYLCQNHLQDNFSLEDKTTIADPSGEYKKSLFTPFTTPQPQDTSLSITSGSSASDESDRPSQTTCKVSKGTLIFSCAKNQVDLGFDFESVTLVPSMLKSKSKKGQDKSLQSPKKRQIIQTKEQSKGTKEISKSSPIPQAKSKAVEISAHKGKEKAKTQEEIPKPSPKLQSKSQAAETISANLSKVAWACQTSSNQDELQWNDKFVRFFSYLGRDWKTNGLQPDIQLQVSKIMASKDVEKQVKISMHTIIKYVYWMKNKDRMSVLDENAKSGFKVLFDLLKMQ</sequence>
<feature type="region of interest" description="Disordered" evidence="1">
    <location>
        <begin position="600"/>
        <end position="674"/>
    </location>
</feature>
<evidence type="ECO:0000256" key="1">
    <source>
        <dbReference type="SAM" id="MobiDB-lite"/>
    </source>
</evidence>
<name>A0A9P6ZL13_9AGAM</name>
<feature type="compositionally biased region" description="Polar residues" evidence="1">
    <location>
        <begin position="609"/>
        <end position="623"/>
    </location>
</feature>
<feature type="region of interest" description="Disordered" evidence="1">
    <location>
        <begin position="531"/>
        <end position="566"/>
    </location>
</feature>
<gene>
    <name evidence="2" type="ORF">EV702DRAFT_1049259</name>
</gene>